<evidence type="ECO:0000313" key="5">
    <source>
        <dbReference type="EMBL" id="MBD0824294.1"/>
    </source>
</evidence>
<evidence type="ECO:0000313" key="6">
    <source>
        <dbReference type="Proteomes" id="UP000621516"/>
    </source>
</evidence>
<dbReference type="InterPro" id="IPR028082">
    <property type="entry name" value="Peripla_BP_I"/>
</dbReference>
<dbReference type="SUPFAM" id="SSF47413">
    <property type="entry name" value="lambda repressor-like DNA-binding domains"/>
    <property type="match status" value="1"/>
</dbReference>
<dbReference type="Pfam" id="PF13407">
    <property type="entry name" value="Peripla_BP_4"/>
    <property type="match status" value="1"/>
</dbReference>
<dbReference type="PROSITE" id="PS50932">
    <property type="entry name" value="HTH_LACI_2"/>
    <property type="match status" value="1"/>
</dbReference>
<dbReference type="GO" id="GO:0000976">
    <property type="term" value="F:transcription cis-regulatory region binding"/>
    <property type="evidence" value="ECO:0007669"/>
    <property type="project" value="TreeGrafter"/>
</dbReference>
<dbReference type="Gene3D" id="3.40.50.2300">
    <property type="match status" value="2"/>
</dbReference>
<dbReference type="CDD" id="cd01392">
    <property type="entry name" value="HTH_LacI"/>
    <property type="match status" value="1"/>
</dbReference>
<evidence type="ECO:0000256" key="2">
    <source>
        <dbReference type="ARBA" id="ARBA00023125"/>
    </source>
</evidence>
<dbReference type="Gene3D" id="1.10.260.40">
    <property type="entry name" value="lambda repressor-like DNA-binding domains"/>
    <property type="match status" value="1"/>
</dbReference>
<accession>A0A8J6U627</accession>
<keyword evidence="1" id="KW-0805">Transcription regulation</keyword>
<reference evidence="5 6" key="1">
    <citation type="journal article" date="2018" name="J. Microbiol.">
        <title>Aestuariibaculum marinum sp. nov., a marine bacterium isolated from seawater in South Korea.</title>
        <authorList>
            <person name="Choi J."/>
            <person name="Lee D."/>
            <person name="Jang J.H."/>
            <person name="Cha S."/>
            <person name="Seo T."/>
        </authorList>
    </citation>
    <scope>NUCLEOTIDE SEQUENCE [LARGE SCALE GENOMIC DNA]</scope>
    <source>
        <strain evidence="5 6">IP7</strain>
    </source>
</reference>
<feature type="domain" description="HTH lacI-type" evidence="4">
    <location>
        <begin position="4"/>
        <end position="58"/>
    </location>
</feature>
<evidence type="ECO:0000259" key="4">
    <source>
        <dbReference type="PROSITE" id="PS50932"/>
    </source>
</evidence>
<dbReference type="PANTHER" id="PTHR30146">
    <property type="entry name" value="LACI-RELATED TRANSCRIPTIONAL REPRESSOR"/>
    <property type="match status" value="1"/>
</dbReference>
<keyword evidence="2 5" id="KW-0238">DNA-binding</keyword>
<dbReference type="InterPro" id="IPR000843">
    <property type="entry name" value="HTH_LacI"/>
</dbReference>
<organism evidence="5 6">
    <name type="scientific">Aestuariibaculum marinum</name>
    <dbReference type="NCBI Taxonomy" id="2683592"/>
    <lineage>
        <taxon>Bacteria</taxon>
        <taxon>Pseudomonadati</taxon>
        <taxon>Bacteroidota</taxon>
        <taxon>Flavobacteriia</taxon>
        <taxon>Flavobacteriales</taxon>
        <taxon>Flavobacteriaceae</taxon>
    </lineage>
</organism>
<comment type="caution">
    <text evidence="5">The sequence shown here is derived from an EMBL/GenBank/DDBJ whole genome shotgun (WGS) entry which is preliminary data.</text>
</comment>
<dbReference type="Pfam" id="PF00356">
    <property type="entry name" value="LacI"/>
    <property type="match status" value="1"/>
</dbReference>
<dbReference type="AlphaFoldDB" id="A0A8J6U627"/>
<gene>
    <name evidence="5" type="ORF">ICJ85_09685</name>
</gene>
<dbReference type="SMART" id="SM00354">
    <property type="entry name" value="HTH_LACI"/>
    <property type="match status" value="1"/>
</dbReference>
<dbReference type="Proteomes" id="UP000621516">
    <property type="component" value="Unassembled WGS sequence"/>
</dbReference>
<dbReference type="PROSITE" id="PS00356">
    <property type="entry name" value="HTH_LACI_1"/>
    <property type="match status" value="1"/>
</dbReference>
<dbReference type="PANTHER" id="PTHR30146:SF144">
    <property type="entry name" value="LACI-FAMILY TRANSCRIPTION REGULATOR"/>
    <property type="match status" value="1"/>
</dbReference>
<sequence length="347" mass="39379">MKKYTIKDIAQLAGVSKGTVDRVIHKRGKVSEKALEKVNKVLAEIDYQPNLMARSLKNNKDYIICALLPNPDIDPYWQPCKKGIDQAFNEYKSLGITIDTHLFDPTSTASFLEVNTKVLEINPDAVIMAPLFYNEAKKSITAYSEANILVSIINNRIGSEDITNFVGQDLMQSGRIAARLMEMITPKDSEIIIAHLDEFFHNASFMQQKEKGFRDYFENLLTSDYNLKTCNSIESNEYKTLFDAINSSTNISGIFVTTSKTYKVAKIIENFPDLSIKIIGYDLLEKNISYLNSGAIDFLIHQNPKQQIYLGLSQLAEHFLFDKPIAEEKLLPIDIINSENYNSYLNQ</sequence>
<evidence type="ECO:0000256" key="1">
    <source>
        <dbReference type="ARBA" id="ARBA00023015"/>
    </source>
</evidence>
<protein>
    <submittedName>
        <fullName evidence="5">LacI family DNA-binding transcriptional regulator</fullName>
    </submittedName>
</protein>
<dbReference type="EMBL" id="JACVXD010000004">
    <property type="protein sequence ID" value="MBD0824294.1"/>
    <property type="molecule type" value="Genomic_DNA"/>
</dbReference>
<dbReference type="RefSeq" id="WP_188223591.1">
    <property type="nucleotide sequence ID" value="NZ_JACVXD010000004.1"/>
</dbReference>
<dbReference type="SUPFAM" id="SSF53822">
    <property type="entry name" value="Periplasmic binding protein-like I"/>
    <property type="match status" value="1"/>
</dbReference>
<evidence type="ECO:0000256" key="3">
    <source>
        <dbReference type="ARBA" id="ARBA00023163"/>
    </source>
</evidence>
<dbReference type="InterPro" id="IPR010982">
    <property type="entry name" value="Lambda_DNA-bd_dom_sf"/>
</dbReference>
<proteinExistence type="predicted"/>
<dbReference type="GO" id="GO:0003700">
    <property type="term" value="F:DNA-binding transcription factor activity"/>
    <property type="evidence" value="ECO:0007669"/>
    <property type="project" value="TreeGrafter"/>
</dbReference>
<name>A0A8J6U627_9FLAO</name>
<keyword evidence="3" id="KW-0804">Transcription</keyword>
<dbReference type="InterPro" id="IPR025997">
    <property type="entry name" value="SBP_2_dom"/>
</dbReference>
<keyword evidence="6" id="KW-1185">Reference proteome</keyword>